<evidence type="ECO:0000313" key="2">
    <source>
        <dbReference type="Proteomes" id="UP000789702"/>
    </source>
</evidence>
<comment type="caution">
    <text evidence="1">The sequence shown here is derived from an EMBL/GenBank/DDBJ whole genome shotgun (WGS) entry which is preliminary data.</text>
</comment>
<sequence length="183" mass="21005">MIKQFHDEDFIEELKSLSVETKDHEAISQALFGQIMNILNEVLEVNDNFKSYTNDVKEIIDQLEVELKDAENKEQEVLNLYRKIKPKLWKRALKFGSTGLGTFISPEMAIYYAIAAILFLLEDCNRCKNATKQLILANVATELIKNKQELKDEKAGSIKDLSVLIEALSEISASLTKYYKKRK</sequence>
<accession>A0ACA9N840</accession>
<gene>
    <name evidence="1" type="ORF">DHETER_LOCUS8511</name>
</gene>
<keyword evidence="2" id="KW-1185">Reference proteome</keyword>
<dbReference type="EMBL" id="CAJVPU010013597">
    <property type="protein sequence ID" value="CAG8633759.1"/>
    <property type="molecule type" value="Genomic_DNA"/>
</dbReference>
<dbReference type="Proteomes" id="UP000789702">
    <property type="component" value="Unassembled WGS sequence"/>
</dbReference>
<organism evidence="1 2">
    <name type="scientific">Dentiscutata heterogama</name>
    <dbReference type="NCBI Taxonomy" id="1316150"/>
    <lineage>
        <taxon>Eukaryota</taxon>
        <taxon>Fungi</taxon>
        <taxon>Fungi incertae sedis</taxon>
        <taxon>Mucoromycota</taxon>
        <taxon>Glomeromycotina</taxon>
        <taxon>Glomeromycetes</taxon>
        <taxon>Diversisporales</taxon>
        <taxon>Gigasporaceae</taxon>
        <taxon>Dentiscutata</taxon>
    </lineage>
</organism>
<reference evidence="1" key="1">
    <citation type="submission" date="2021-06" db="EMBL/GenBank/DDBJ databases">
        <authorList>
            <person name="Kallberg Y."/>
            <person name="Tangrot J."/>
            <person name="Rosling A."/>
        </authorList>
    </citation>
    <scope>NUCLEOTIDE SEQUENCE</scope>
    <source>
        <strain evidence="1">IL203A</strain>
    </source>
</reference>
<evidence type="ECO:0000313" key="1">
    <source>
        <dbReference type="EMBL" id="CAG8633759.1"/>
    </source>
</evidence>
<name>A0ACA9N840_9GLOM</name>
<protein>
    <submittedName>
        <fullName evidence="1">14491_t:CDS:1</fullName>
    </submittedName>
</protein>
<proteinExistence type="predicted"/>